<name>A0A2S6N344_9HYPH</name>
<organism evidence="7 8">
    <name type="scientific">Rhodoblastus sphagnicola</name>
    <dbReference type="NCBI Taxonomy" id="333368"/>
    <lineage>
        <taxon>Bacteria</taxon>
        <taxon>Pseudomonadati</taxon>
        <taxon>Pseudomonadota</taxon>
        <taxon>Alphaproteobacteria</taxon>
        <taxon>Hyphomicrobiales</taxon>
        <taxon>Rhodoblastaceae</taxon>
        <taxon>Rhodoblastus</taxon>
    </lineage>
</organism>
<dbReference type="InterPro" id="IPR011250">
    <property type="entry name" value="OMP/PagP_B-barrel"/>
</dbReference>
<comment type="similarity">
    <text evidence="5">Belongs to the Omp25/RopB family.</text>
</comment>
<protein>
    <recommendedName>
        <fullName evidence="6">Outer membrane protein beta-barrel domain-containing protein</fullName>
    </recommendedName>
</protein>
<dbReference type="RefSeq" id="WP_104508973.1">
    <property type="nucleotide sequence ID" value="NZ_JACIGC010000011.1"/>
</dbReference>
<comment type="caution">
    <text evidence="7">The sequence shown here is derived from an EMBL/GenBank/DDBJ whole genome shotgun (WGS) entry which is preliminary data.</text>
</comment>
<reference evidence="7 8" key="1">
    <citation type="journal article" date="2018" name="Arch. Microbiol.">
        <title>New insights into the metabolic potential of the phototrophic purple bacterium Rhodopila globiformis DSM 161(T) from its draft genome sequence and evidence for a vanadium-dependent nitrogenase.</title>
        <authorList>
            <person name="Imhoff J.F."/>
            <person name="Rahn T."/>
            <person name="Kunzel S."/>
            <person name="Neulinger S.C."/>
        </authorList>
    </citation>
    <scope>NUCLEOTIDE SEQUENCE [LARGE SCALE GENOMIC DNA]</scope>
    <source>
        <strain evidence="7 8">DSM 16996</strain>
    </source>
</reference>
<dbReference type="AlphaFoldDB" id="A0A2S6N344"/>
<evidence type="ECO:0000256" key="3">
    <source>
        <dbReference type="ARBA" id="ARBA00023136"/>
    </source>
</evidence>
<evidence type="ECO:0000256" key="5">
    <source>
        <dbReference type="ARBA" id="ARBA00038306"/>
    </source>
</evidence>
<dbReference type="GO" id="GO:0009279">
    <property type="term" value="C:cell outer membrane"/>
    <property type="evidence" value="ECO:0007669"/>
    <property type="project" value="UniProtKB-SubCell"/>
</dbReference>
<keyword evidence="2" id="KW-0732">Signal</keyword>
<accession>A0A2S6N344</accession>
<dbReference type="PANTHER" id="PTHR34001">
    <property type="entry name" value="BLL7405 PROTEIN"/>
    <property type="match status" value="1"/>
</dbReference>
<dbReference type="SUPFAM" id="SSF56925">
    <property type="entry name" value="OMPA-like"/>
    <property type="match status" value="1"/>
</dbReference>
<dbReference type="Proteomes" id="UP000239089">
    <property type="component" value="Unassembled WGS sequence"/>
</dbReference>
<keyword evidence="4" id="KW-0998">Cell outer membrane</keyword>
<evidence type="ECO:0000313" key="7">
    <source>
        <dbReference type="EMBL" id="PPQ29016.1"/>
    </source>
</evidence>
<evidence type="ECO:0000313" key="8">
    <source>
        <dbReference type="Proteomes" id="UP000239089"/>
    </source>
</evidence>
<evidence type="ECO:0000256" key="4">
    <source>
        <dbReference type="ARBA" id="ARBA00023237"/>
    </source>
</evidence>
<dbReference type="InterPro" id="IPR027385">
    <property type="entry name" value="Beta-barrel_OMP"/>
</dbReference>
<feature type="domain" description="Outer membrane protein beta-barrel" evidence="6">
    <location>
        <begin position="22"/>
        <end position="225"/>
    </location>
</feature>
<keyword evidence="3" id="KW-0472">Membrane</keyword>
<comment type="subcellular location">
    <subcellularLocation>
        <location evidence="1">Cell outer membrane</location>
    </subcellularLocation>
</comment>
<dbReference type="Pfam" id="PF13505">
    <property type="entry name" value="OMP_b-brl"/>
    <property type="match status" value="1"/>
</dbReference>
<gene>
    <name evidence="7" type="ORF">CCR94_16650</name>
</gene>
<keyword evidence="8" id="KW-1185">Reference proteome</keyword>
<dbReference type="InterPro" id="IPR051692">
    <property type="entry name" value="OMP-like"/>
</dbReference>
<dbReference type="Gene3D" id="2.40.160.20">
    <property type="match status" value="1"/>
</dbReference>
<proteinExistence type="inferred from homology"/>
<dbReference type="EMBL" id="NHSJ01000100">
    <property type="protein sequence ID" value="PPQ29016.1"/>
    <property type="molecule type" value="Genomic_DNA"/>
</dbReference>
<evidence type="ECO:0000256" key="1">
    <source>
        <dbReference type="ARBA" id="ARBA00004442"/>
    </source>
</evidence>
<dbReference type="OrthoDB" id="9815357at2"/>
<evidence type="ECO:0000259" key="6">
    <source>
        <dbReference type="Pfam" id="PF13505"/>
    </source>
</evidence>
<evidence type="ECO:0000256" key="2">
    <source>
        <dbReference type="ARBA" id="ARBA00022729"/>
    </source>
</evidence>
<sequence>MKKVLIAAAVGAMAFASLAQAADLPYRKEAPAPYDYAPTFTWTGAYLGVNAGLAFGSFDGGKRYFGGSPLGGLYGFTGGYNYQQGKLVVGGEGDFAFGHVADAASPSLNNGAATGSSTGVVENFFTVRARVGYAMDRVLLYGTGGYAGSEVRGALSGGGFGYDQTRVANGWTLGVGMEYAITPHFSAKAEYLYASMGDNTYFSSPNSISNGVNLNLVRAGVNYHF</sequence>
<dbReference type="PANTHER" id="PTHR34001:SF3">
    <property type="entry name" value="BLL7405 PROTEIN"/>
    <property type="match status" value="1"/>
</dbReference>